<dbReference type="AlphaFoldDB" id="A0AAP5N0R0"/>
<dbReference type="EMBL" id="JARQGV010000004">
    <property type="protein sequence ID" value="MDT2249869.1"/>
    <property type="molecule type" value="Genomic_DNA"/>
</dbReference>
<comment type="caution">
    <text evidence="1">The sequence shown here is derived from an EMBL/GenBank/DDBJ whole genome shotgun (WGS) entry which is preliminary data.</text>
</comment>
<evidence type="ECO:0000313" key="1">
    <source>
        <dbReference type="EMBL" id="MDT2249869.1"/>
    </source>
</evidence>
<reference evidence="1" key="2">
    <citation type="submission" date="2023-03" db="EMBL/GenBank/DDBJ databases">
        <authorList>
            <person name="Obshta O."/>
            <person name="Zabrodski M.W."/>
            <person name="Soomro T."/>
            <person name="Wilson G."/>
            <person name="Masood F."/>
            <person name="Thebeau J."/>
            <person name="Bezerra Da Silva M.C."/>
            <person name="Raza F."/>
            <person name="Biganski S."/>
            <person name="Jose M."/>
            <person name="Camilli M."/>
            <person name="Kozii I.V."/>
            <person name="Kozii R.V."/>
            <person name="Simko E."/>
            <person name="Wood S.C."/>
        </authorList>
    </citation>
    <scope>NUCLEOTIDE SEQUENCE</scope>
    <source>
        <strain evidence="1">PL001</strain>
    </source>
</reference>
<reference evidence="1" key="1">
    <citation type="journal article" date="2023" name="J. Vet. Diagn. Invest.">
        <title>Oxytetracycline-resistant Paenibacillus larvae identified in commercial beekeeping operations in Saskatchewan using pooled honey sampling.</title>
        <authorList>
            <person name="Obshta O."/>
            <person name="Zabrodski M.W."/>
            <person name="Soomro T."/>
            <person name="Wilson G."/>
            <person name="Masood F."/>
            <person name="Thebeau J."/>
            <person name="Silva M.C.B."/>
            <person name="Biganski S."/>
            <person name="Kozii I.V."/>
            <person name="Koziy R.V."/>
            <person name="Raza M.F."/>
            <person name="Jose M.S."/>
            <person name="Simko E."/>
            <person name="Wood S.C."/>
        </authorList>
    </citation>
    <scope>NUCLEOTIDE SEQUENCE</scope>
    <source>
        <strain evidence="1">PL001</strain>
    </source>
</reference>
<proteinExistence type="predicted"/>
<gene>
    <name evidence="1" type="ORF">P7H09_00250</name>
</gene>
<dbReference type="Proteomes" id="UP001259239">
    <property type="component" value="Unassembled WGS sequence"/>
</dbReference>
<name>A0AAP5N0R0_9BACL</name>
<protein>
    <submittedName>
        <fullName evidence="1">Uncharacterized protein</fullName>
    </submittedName>
</protein>
<evidence type="ECO:0000313" key="2">
    <source>
        <dbReference type="Proteomes" id="UP001259239"/>
    </source>
</evidence>
<organism evidence="1 2">
    <name type="scientific">Paenibacillus larvae</name>
    <dbReference type="NCBI Taxonomy" id="1464"/>
    <lineage>
        <taxon>Bacteria</taxon>
        <taxon>Bacillati</taxon>
        <taxon>Bacillota</taxon>
        <taxon>Bacilli</taxon>
        <taxon>Bacillales</taxon>
        <taxon>Paenibacillaceae</taxon>
        <taxon>Paenibacillus</taxon>
    </lineage>
</organism>
<sequence length="46" mass="5229">MAKAVYRVEKRSSMIKGCIVIVDALNTQKEIARKIVKENKADYVFA</sequence>
<accession>A0AAP5N0R0</accession>
<dbReference type="RefSeq" id="WP_162544272.1">
    <property type="nucleotide sequence ID" value="NZ_CBCRXL010000109.1"/>
</dbReference>